<keyword evidence="3" id="KW-1185">Reference proteome</keyword>
<keyword evidence="1" id="KW-0472">Membrane</keyword>
<evidence type="ECO:0000313" key="3">
    <source>
        <dbReference type="Proteomes" id="UP000548978"/>
    </source>
</evidence>
<dbReference type="EMBL" id="JACIJB010000001">
    <property type="protein sequence ID" value="MBB5659349.1"/>
    <property type="molecule type" value="Genomic_DNA"/>
</dbReference>
<reference evidence="2 3" key="1">
    <citation type="submission" date="2020-08" db="EMBL/GenBank/DDBJ databases">
        <title>Genomic Encyclopedia of Type Strains, Phase IV (KMG-IV): sequencing the most valuable type-strain genomes for metagenomic binning, comparative biology and taxonomic classification.</title>
        <authorList>
            <person name="Goeker M."/>
        </authorList>
    </citation>
    <scope>NUCLEOTIDE SEQUENCE [LARGE SCALE GENOMIC DNA]</scope>
    <source>
        <strain evidence="2 3">DSM 24448</strain>
    </source>
</reference>
<organism evidence="2 3">
    <name type="scientific">Brevundimonas halotolerans</name>
    <dbReference type="NCBI Taxonomy" id="69670"/>
    <lineage>
        <taxon>Bacteria</taxon>
        <taxon>Pseudomonadati</taxon>
        <taxon>Pseudomonadota</taxon>
        <taxon>Alphaproteobacteria</taxon>
        <taxon>Caulobacterales</taxon>
        <taxon>Caulobacteraceae</taxon>
        <taxon>Brevundimonas</taxon>
    </lineage>
</organism>
<proteinExistence type="predicted"/>
<keyword evidence="1" id="KW-1133">Transmembrane helix</keyword>
<gene>
    <name evidence="2" type="ORF">FHS65_000067</name>
</gene>
<evidence type="ECO:0000313" key="2">
    <source>
        <dbReference type="EMBL" id="MBB5659349.1"/>
    </source>
</evidence>
<sequence>MTPDDTLKAFLAAGTPGPRDATFELAVAERVARRRFWMSQLALLPWVLVACLLTVFALPVLRVMGPALAPLAEQVGMIGGVAALTLVTAGLLVRRFRPS</sequence>
<dbReference type="Proteomes" id="UP000548978">
    <property type="component" value="Unassembled WGS sequence"/>
</dbReference>
<keyword evidence="1" id="KW-0812">Transmembrane</keyword>
<dbReference type="AlphaFoldDB" id="A0A7W9E6T9"/>
<comment type="caution">
    <text evidence="2">The sequence shown here is derived from an EMBL/GenBank/DDBJ whole genome shotgun (WGS) entry which is preliminary data.</text>
</comment>
<feature type="transmembrane region" description="Helical" evidence="1">
    <location>
        <begin position="75"/>
        <end position="93"/>
    </location>
</feature>
<feature type="transmembrane region" description="Helical" evidence="1">
    <location>
        <begin position="43"/>
        <end position="63"/>
    </location>
</feature>
<accession>A0A7W9E6T9</accession>
<protein>
    <submittedName>
        <fullName evidence="2">Uncharacterized membrane protein YhaH (DUF805 family)</fullName>
    </submittedName>
</protein>
<evidence type="ECO:0000256" key="1">
    <source>
        <dbReference type="SAM" id="Phobius"/>
    </source>
</evidence>
<dbReference type="RefSeq" id="WP_123286365.1">
    <property type="nucleotide sequence ID" value="NZ_JACIJB010000001.1"/>
</dbReference>
<name>A0A7W9E6T9_9CAUL</name>